<keyword evidence="3" id="KW-1133">Transmembrane helix</keyword>
<comment type="caution">
    <text evidence="5">The sequence shown here is derived from an EMBL/GenBank/DDBJ whole genome shotgun (WGS) entry which is preliminary data.</text>
</comment>
<proteinExistence type="predicted"/>
<gene>
    <name evidence="5" type="ORF">BUALT_Bualt03G0071900</name>
</gene>
<evidence type="ECO:0000313" key="5">
    <source>
        <dbReference type="EMBL" id="KAG8385696.1"/>
    </source>
</evidence>
<feature type="transmembrane region" description="Helical" evidence="3">
    <location>
        <begin position="455"/>
        <end position="476"/>
    </location>
</feature>
<keyword evidence="3" id="KW-0812">Transmembrane</keyword>
<evidence type="ECO:0000256" key="1">
    <source>
        <dbReference type="ARBA" id="ARBA00022729"/>
    </source>
</evidence>
<sequence>MGFSTSQPNCLNSAPYTNNSTYAANLNTIVSSLSNNIVSSGFYNASIGENPDRIEAMVICRGDIPLEACRVCVDITARPTLFQLQGRNFLERNLHDSVLEPTHIFSNPRLYNRELKVLLESLREPAANGGTFQKVAAGNRIAPGFQNMYALEQCTPDISADDCSECLTRAIQDIPTCCYAIIGAGILRPSCTLRFENYRFYNASMPEVRSSKDHCRQPNCLNSERYTDNSTYAANLNTIISSLSPNIGSSGFYNASIGQSPDRIEAMVLCRGDISLDACRSCVDSTAPVLVQRCSNYRDAIFWNETCMIRYSSQPIFGRLQLEPVSPNPSTTRIISNPRLYNRELIALLEGLRGPAANGGTVQKVAAGNRTAPGFQNMFALEQCTPDISADECSACLTRAIQDIPTCCYAIIGAGILRPSCTLRFENYRFYNASMPEVPQGPLPPEGGGNRTRTGVIIGASIAAFIILVVSIGTWFRKRIKRTGRENLENDEISTVESLQYDLGRIRAATNDFSDDNKLGQVPSHPAFFMASRYSPDVSHFQDYDSNVSNSMSTSKSKTVVSETTSVNEASINSDCTSSEELKDAISFFISPSGKCDGF</sequence>
<dbReference type="Gene3D" id="3.30.430.20">
    <property type="entry name" value="Gnk2 domain, C-X8-C-X2-C motif"/>
    <property type="match status" value="4"/>
</dbReference>
<protein>
    <recommendedName>
        <fullName evidence="4">Gnk2-homologous domain-containing protein</fullName>
    </recommendedName>
</protein>
<dbReference type="PANTHER" id="PTHR32099">
    <property type="entry name" value="CYSTEINE-RICH REPEAT SECRETORY PROTEIN"/>
    <property type="match status" value="1"/>
</dbReference>
<evidence type="ECO:0000256" key="3">
    <source>
        <dbReference type="SAM" id="Phobius"/>
    </source>
</evidence>
<name>A0AAV6XYJ0_9LAMI</name>
<evidence type="ECO:0000259" key="4">
    <source>
        <dbReference type="PROSITE" id="PS51473"/>
    </source>
</evidence>
<dbReference type="Proteomes" id="UP000826271">
    <property type="component" value="Unassembled WGS sequence"/>
</dbReference>
<dbReference type="FunFam" id="3.30.430.20:FF:000003">
    <property type="entry name" value="Cysteine-rich RLK (RECEPTOR-like protein kinase) 10"/>
    <property type="match status" value="1"/>
</dbReference>
<dbReference type="CDD" id="cd23509">
    <property type="entry name" value="Gnk2-like"/>
    <property type="match status" value="4"/>
</dbReference>
<dbReference type="PROSITE" id="PS51473">
    <property type="entry name" value="GNK2"/>
    <property type="match status" value="3"/>
</dbReference>
<dbReference type="InterPro" id="IPR038408">
    <property type="entry name" value="GNK2_sf"/>
</dbReference>
<feature type="domain" description="Gnk2-homologous" evidence="4">
    <location>
        <begin position="93"/>
        <end position="200"/>
    </location>
</feature>
<dbReference type="AlphaFoldDB" id="A0AAV6XYJ0"/>
<evidence type="ECO:0000313" key="6">
    <source>
        <dbReference type="Proteomes" id="UP000826271"/>
    </source>
</evidence>
<dbReference type="EMBL" id="WHWC01000003">
    <property type="protein sequence ID" value="KAG8385696.1"/>
    <property type="molecule type" value="Genomic_DNA"/>
</dbReference>
<keyword evidence="6" id="KW-1185">Reference proteome</keyword>
<keyword evidence="1" id="KW-0732">Signal</keyword>
<dbReference type="PANTHER" id="PTHR32099:SF51">
    <property type="entry name" value="CYSTEINE-RICH RECEPTOR-LIKE PROTEIN KINASE 25 ISOFORM X1"/>
    <property type="match status" value="1"/>
</dbReference>
<evidence type="ECO:0000256" key="2">
    <source>
        <dbReference type="ARBA" id="ARBA00022737"/>
    </source>
</evidence>
<dbReference type="InterPro" id="IPR002902">
    <property type="entry name" value="GNK2"/>
</dbReference>
<keyword evidence="3" id="KW-0472">Membrane</keyword>
<accession>A0AAV6XYJ0</accession>
<reference evidence="5" key="1">
    <citation type="submission" date="2019-10" db="EMBL/GenBank/DDBJ databases">
        <authorList>
            <person name="Zhang R."/>
            <person name="Pan Y."/>
            <person name="Wang J."/>
            <person name="Ma R."/>
            <person name="Yu S."/>
        </authorList>
    </citation>
    <scope>NUCLEOTIDE SEQUENCE</scope>
    <source>
        <strain evidence="5">LA-IB0</strain>
        <tissue evidence="5">Leaf</tissue>
    </source>
</reference>
<dbReference type="Pfam" id="PF01657">
    <property type="entry name" value="Stress-antifung"/>
    <property type="match status" value="4"/>
</dbReference>
<feature type="domain" description="Gnk2-homologous" evidence="4">
    <location>
        <begin position="214"/>
        <end position="316"/>
    </location>
</feature>
<keyword evidence="2" id="KW-0677">Repeat</keyword>
<organism evidence="5 6">
    <name type="scientific">Buddleja alternifolia</name>
    <dbReference type="NCBI Taxonomy" id="168488"/>
    <lineage>
        <taxon>Eukaryota</taxon>
        <taxon>Viridiplantae</taxon>
        <taxon>Streptophyta</taxon>
        <taxon>Embryophyta</taxon>
        <taxon>Tracheophyta</taxon>
        <taxon>Spermatophyta</taxon>
        <taxon>Magnoliopsida</taxon>
        <taxon>eudicotyledons</taxon>
        <taxon>Gunneridae</taxon>
        <taxon>Pentapetalae</taxon>
        <taxon>asterids</taxon>
        <taxon>lamiids</taxon>
        <taxon>Lamiales</taxon>
        <taxon>Scrophulariaceae</taxon>
        <taxon>Buddlejeae</taxon>
        <taxon>Buddleja</taxon>
    </lineage>
</organism>
<feature type="domain" description="Gnk2-homologous" evidence="4">
    <location>
        <begin position="322"/>
        <end position="430"/>
    </location>
</feature>